<evidence type="ECO:0000256" key="4">
    <source>
        <dbReference type="PROSITE-ProRule" id="PRU00134"/>
    </source>
</evidence>
<evidence type="ECO:0000256" key="2">
    <source>
        <dbReference type="ARBA" id="ARBA00022771"/>
    </source>
</evidence>
<dbReference type="EMBL" id="JAACJK010000227">
    <property type="protein sequence ID" value="KAF5311344.1"/>
    <property type="molecule type" value="Genomic_DNA"/>
</dbReference>
<dbReference type="SUPFAM" id="SSF144232">
    <property type="entry name" value="HIT/MYND zinc finger-like"/>
    <property type="match status" value="1"/>
</dbReference>
<dbReference type="AlphaFoldDB" id="A0A8H5AUR4"/>
<name>A0A8H5AUR4_9AGAR</name>
<dbReference type="InterPro" id="IPR002893">
    <property type="entry name" value="Znf_MYND"/>
</dbReference>
<reference evidence="6 7" key="1">
    <citation type="journal article" date="2020" name="ISME J.">
        <title>Uncovering the hidden diversity of litter-decomposition mechanisms in mushroom-forming fungi.</title>
        <authorList>
            <person name="Floudas D."/>
            <person name="Bentzer J."/>
            <person name="Ahren D."/>
            <person name="Johansson T."/>
            <person name="Persson P."/>
            <person name="Tunlid A."/>
        </authorList>
    </citation>
    <scope>NUCLEOTIDE SEQUENCE [LARGE SCALE GENOMIC DNA]</scope>
    <source>
        <strain evidence="6 7">CBS 175.51</strain>
    </source>
</reference>
<evidence type="ECO:0000313" key="7">
    <source>
        <dbReference type="Proteomes" id="UP000541558"/>
    </source>
</evidence>
<dbReference type="GO" id="GO:0008270">
    <property type="term" value="F:zinc ion binding"/>
    <property type="evidence" value="ECO:0007669"/>
    <property type="project" value="UniProtKB-KW"/>
</dbReference>
<dbReference type="Pfam" id="PF01753">
    <property type="entry name" value="zf-MYND"/>
    <property type="match status" value="1"/>
</dbReference>
<feature type="domain" description="MYND-type" evidence="5">
    <location>
        <begin position="451"/>
        <end position="502"/>
    </location>
</feature>
<comment type="caution">
    <text evidence="6">The sequence shown here is derived from an EMBL/GenBank/DDBJ whole genome shotgun (WGS) entry which is preliminary data.</text>
</comment>
<keyword evidence="1" id="KW-0479">Metal-binding</keyword>
<evidence type="ECO:0000259" key="5">
    <source>
        <dbReference type="PROSITE" id="PS50865"/>
    </source>
</evidence>
<keyword evidence="3" id="KW-0862">Zinc</keyword>
<protein>
    <recommendedName>
        <fullName evidence="5">MYND-type domain-containing protein</fullName>
    </recommendedName>
</protein>
<dbReference type="OrthoDB" id="3069301at2759"/>
<proteinExistence type="predicted"/>
<keyword evidence="2 4" id="KW-0863">Zinc-finger</keyword>
<evidence type="ECO:0000256" key="3">
    <source>
        <dbReference type="ARBA" id="ARBA00022833"/>
    </source>
</evidence>
<evidence type="ECO:0000256" key="1">
    <source>
        <dbReference type="ARBA" id="ARBA00022723"/>
    </source>
</evidence>
<keyword evidence="7" id="KW-1185">Reference proteome</keyword>
<dbReference type="Proteomes" id="UP000541558">
    <property type="component" value="Unassembled WGS sequence"/>
</dbReference>
<organism evidence="6 7">
    <name type="scientific">Ephemerocybe angulata</name>
    <dbReference type="NCBI Taxonomy" id="980116"/>
    <lineage>
        <taxon>Eukaryota</taxon>
        <taxon>Fungi</taxon>
        <taxon>Dikarya</taxon>
        <taxon>Basidiomycota</taxon>
        <taxon>Agaricomycotina</taxon>
        <taxon>Agaricomycetes</taxon>
        <taxon>Agaricomycetidae</taxon>
        <taxon>Agaricales</taxon>
        <taxon>Agaricineae</taxon>
        <taxon>Psathyrellaceae</taxon>
        <taxon>Ephemerocybe</taxon>
    </lineage>
</organism>
<dbReference type="Gene3D" id="6.10.140.2220">
    <property type="match status" value="1"/>
</dbReference>
<evidence type="ECO:0000313" key="6">
    <source>
        <dbReference type="EMBL" id="KAF5311344.1"/>
    </source>
</evidence>
<dbReference type="PROSITE" id="PS50865">
    <property type="entry name" value="ZF_MYND_2"/>
    <property type="match status" value="1"/>
</dbReference>
<accession>A0A8H5AUR4</accession>
<gene>
    <name evidence="6" type="ORF">D9611_012627</name>
</gene>
<sequence length="688" mass="77536">MSYRFRTPPELLPTNLTHLERMEHLRTWLEENPEVPHSLEILDTLLRFLDVANIPDYNDADAHGEETILRVRMALNALLGLSAVAYRCHDSTTVFSWLKDATAERIANSFDAIIEWMSLMLMYGSSLPTHTSPTADFREVYLTQADILFSILRVDSQIRHCLWTSTSALDVVIRIWVTTGRRNEPFQDFGHPKTCPINRLMAFCIDANTPGLAALSDRLLNGRTSLLLHFVEAAVRRPEMACRHILEDPSLSNASTTDNIITSVAFHNTIKVVYNLVTIPGLQDAFFKERFLDRLTKTAVLLFNQKMTTPHVTPGGLLVCDNLLRMASFRTAHFVTDISATIRQGLLRLYITLVKRSQEISAEDHYWDPKDLVVAFSRILEGRVTWKRILVEIEKDMENLASLVRDMPTTPGPGMGAIAAALRSFSSAVLVQVHLDSYCQGGSDAMHLCDNPNCRSRSLRFVHDDRVPPGSSSRRCGGCSAFVYCGPECQREDWDAHHSKECKQATRDTIRLNARYSHRARAHHVSFIENRMNAFIAKQDPGGMPNGVPGTTFEPITFDAAALDEADIGTTTDIYILDTTESGSPSMLNTREKYVTWVDTQASFPQGYLKARFNDAYLGFHDNAQPKALAGKPHEESRLAEGCFFYGHLVLCVNVKLRLHTDERTRMSRFFAVSSMARFTTTWPGNEQ</sequence>